<dbReference type="HOGENOM" id="CLU_006533_0_2_0"/>
<keyword evidence="2" id="KW-0472">Membrane</keyword>
<keyword evidence="5" id="KW-1185">Reference proteome</keyword>
<feature type="transmembrane region" description="Helical" evidence="2">
    <location>
        <begin position="532"/>
        <end position="556"/>
    </location>
</feature>
<dbReference type="Pfam" id="PF03109">
    <property type="entry name" value="ABC1"/>
    <property type="match status" value="1"/>
</dbReference>
<evidence type="ECO:0000256" key="1">
    <source>
        <dbReference type="ARBA" id="ARBA00009670"/>
    </source>
</evidence>
<dbReference type="GO" id="GO:0016301">
    <property type="term" value="F:kinase activity"/>
    <property type="evidence" value="ECO:0007669"/>
    <property type="project" value="UniProtKB-KW"/>
</dbReference>
<dbReference type="STRING" id="445932.Emin_1005"/>
<dbReference type="EMBL" id="CP001055">
    <property type="protein sequence ID" value="ACC98558.1"/>
    <property type="molecule type" value="Genomic_DNA"/>
</dbReference>
<dbReference type="CDD" id="cd05121">
    <property type="entry name" value="ABC1_ADCK3-like"/>
    <property type="match status" value="1"/>
</dbReference>
<keyword evidence="4" id="KW-0418">Kinase</keyword>
<evidence type="ECO:0000313" key="4">
    <source>
        <dbReference type="EMBL" id="ACC98558.1"/>
    </source>
</evidence>
<keyword evidence="4" id="KW-0808">Transferase</keyword>
<organism evidence="4 5">
    <name type="scientific">Elusimicrobium minutum (strain Pei191)</name>
    <dbReference type="NCBI Taxonomy" id="445932"/>
    <lineage>
        <taxon>Bacteria</taxon>
        <taxon>Pseudomonadati</taxon>
        <taxon>Elusimicrobiota</taxon>
        <taxon>Elusimicrobia</taxon>
        <taxon>Elusimicrobiales</taxon>
        <taxon>Elusimicrobiaceae</taxon>
        <taxon>Elusimicrobium</taxon>
    </lineage>
</organism>
<keyword evidence="2" id="KW-0812">Transmembrane</keyword>
<dbReference type="Gene3D" id="1.10.510.10">
    <property type="entry name" value="Transferase(Phosphotransferase) domain 1"/>
    <property type="match status" value="1"/>
</dbReference>
<protein>
    <submittedName>
        <fullName evidence="4">Putative unusual protein kinase</fullName>
    </submittedName>
</protein>
<dbReference type="Proteomes" id="UP000001029">
    <property type="component" value="Chromosome"/>
</dbReference>
<dbReference type="KEGG" id="emi:Emin_1005"/>
<dbReference type="InterPro" id="IPR004147">
    <property type="entry name" value="ABC1_dom"/>
</dbReference>
<dbReference type="InterPro" id="IPR050154">
    <property type="entry name" value="UbiB_kinase"/>
</dbReference>
<dbReference type="RefSeq" id="WP_012415173.1">
    <property type="nucleotide sequence ID" value="NC_010644.1"/>
</dbReference>
<evidence type="ECO:0000313" key="5">
    <source>
        <dbReference type="Proteomes" id="UP000001029"/>
    </source>
</evidence>
<feature type="transmembrane region" description="Helical" evidence="2">
    <location>
        <begin position="504"/>
        <end position="526"/>
    </location>
</feature>
<dbReference type="InterPro" id="IPR011009">
    <property type="entry name" value="Kinase-like_dom_sf"/>
</dbReference>
<evidence type="ECO:0000259" key="3">
    <source>
        <dbReference type="Pfam" id="PF03109"/>
    </source>
</evidence>
<comment type="similarity">
    <text evidence="1">Belongs to the protein kinase superfamily. ADCK protein kinase family.</text>
</comment>
<dbReference type="SUPFAM" id="SSF56112">
    <property type="entry name" value="Protein kinase-like (PK-like)"/>
    <property type="match status" value="1"/>
</dbReference>
<proteinExistence type="inferred from homology"/>
<gene>
    <name evidence="4" type="ordered locus">Emin_1005</name>
</gene>
<dbReference type="PANTHER" id="PTHR10566">
    <property type="entry name" value="CHAPERONE-ACTIVITY OF BC1 COMPLEX CABC1 -RELATED"/>
    <property type="match status" value="1"/>
</dbReference>
<feature type="domain" description="ABC1 atypical kinase-like" evidence="3">
    <location>
        <begin position="99"/>
        <end position="342"/>
    </location>
</feature>
<sequence length="564" mass="64186">MFGFVSKTIRHTHRYTEIVTILVKYGMGDIMRSLKITDMFPFTKKLLPKVDNKSVSSFNKWENIRMALEELGPTFIKLGQMLSNRPDIIPLQLIKELEKLQDTVPPFEHEEAVKIVESELEGKISENFSYFSKKPIAAASIAQVHKARLPDATTVAVKVQRPGIEEIIGVDVEILHNLASLAGNNITELKYFNPVGIIKQFEEHIKEELDFNKERLNIERFQRNFQKDGRVHVLKAHKKYSAKRVLTMELIEGVKVSRIAEENLEGYDRGLIAKNGAQIILKQIFIDGFFHADPHPGNIIILENNKICFIDFGMMGSLSQSQKDDLGTLIVALMYRNSSLVTSTILTIVNRPDHLQTREIEYRVEKLIERYIDLPLEEINVGELLLSLTQMLPEFELNMPPNFSFMVKSLITIEGVGRQLDPEFSAMAVIKEFSQTIIKNRLSPKGFAMSSIITLMETKKLIENAPRDIREILNKAKQGHIKIEFEHRHLGKLRRSLEEASNRLVFGIALGSLIIGSSIMVHANIAPRWNDIPVIGLIGFLVSGFMAAYILLSSVYENLKKRKK</sequence>
<name>B2KDG2_ELUMP</name>
<keyword evidence="2" id="KW-1133">Transmembrane helix</keyword>
<reference evidence="4 5" key="1">
    <citation type="journal article" date="2009" name="Appl. Environ. Microbiol.">
        <title>Genomic analysis of 'Elusimicrobium minutum,' the first cultivated representative of the phylum 'Elusimicrobia' (formerly termite group 1).</title>
        <authorList>
            <person name="Herlemann D.P.R."/>
            <person name="Geissinger O."/>
            <person name="Ikeda-Ohtsubo W."/>
            <person name="Kunin V."/>
            <person name="Sun H."/>
            <person name="Lapidus A."/>
            <person name="Hugenholtz P."/>
            <person name="Brune A."/>
        </authorList>
    </citation>
    <scope>NUCLEOTIDE SEQUENCE [LARGE SCALE GENOMIC DNA]</scope>
    <source>
        <strain evidence="4 5">Pei191</strain>
    </source>
</reference>
<accession>B2KDG2</accession>
<dbReference type="AlphaFoldDB" id="B2KDG2"/>
<dbReference type="PANTHER" id="PTHR10566:SF113">
    <property type="entry name" value="PROTEIN ACTIVITY OF BC1 COMPLEX KINASE 7, CHLOROPLASTIC"/>
    <property type="match status" value="1"/>
</dbReference>
<dbReference type="OrthoDB" id="9795390at2"/>
<evidence type="ECO:0000256" key="2">
    <source>
        <dbReference type="SAM" id="Phobius"/>
    </source>
</evidence>